<dbReference type="EMBL" id="QUNO01000026">
    <property type="protein sequence ID" value="REH28579.1"/>
    <property type="molecule type" value="Genomic_DNA"/>
</dbReference>
<proteinExistence type="predicted"/>
<sequence>MNLVETIADKRMPATGGGELAPLELATVLDPVGCGLGIGAVFAAMERALAMGRTDLAEHLAHELALARTFGSVHHYAESLAGLAGSFGDQSVTDLTALWTSLR</sequence>
<comment type="caution">
    <text evidence="1">The sequence shown here is derived from an EMBL/GenBank/DDBJ whole genome shotgun (WGS) entry which is preliminary data.</text>
</comment>
<gene>
    <name evidence="1" type="ORF">BCF44_12621</name>
</gene>
<reference evidence="1 2" key="1">
    <citation type="submission" date="2018-08" db="EMBL/GenBank/DDBJ databases">
        <title>Genomic Encyclopedia of Archaeal and Bacterial Type Strains, Phase II (KMG-II): from individual species to whole genera.</title>
        <authorList>
            <person name="Goeker M."/>
        </authorList>
    </citation>
    <scope>NUCLEOTIDE SEQUENCE [LARGE SCALE GENOMIC DNA]</scope>
    <source>
        <strain evidence="1 2">DSM 45791</strain>
    </source>
</reference>
<dbReference type="RefSeq" id="WP_147328960.1">
    <property type="nucleotide sequence ID" value="NZ_CP144375.1"/>
</dbReference>
<organism evidence="1 2">
    <name type="scientific">Kutzneria buriramensis</name>
    <dbReference type="NCBI Taxonomy" id="1045776"/>
    <lineage>
        <taxon>Bacteria</taxon>
        <taxon>Bacillati</taxon>
        <taxon>Actinomycetota</taxon>
        <taxon>Actinomycetes</taxon>
        <taxon>Pseudonocardiales</taxon>
        <taxon>Pseudonocardiaceae</taxon>
        <taxon>Kutzneria</taxon>
    </lineage>
</organism>
<name>A0A3E0GVE8_9PSEU</name>
<keyword evidence="2" id="KW-1185">Reference proteome</keyword>
<evidence type="ECO:0000313" key="2">
    <source>
        <dbReference type="Proteomes" id="UP000256269"/>
    </source>
</evidence>
<dbReference type="Proteomes" id="UP000256269">
    <property type="component" value="Unassembled WGS sequence"/>
</dbReference>
<evidence type="ECO:0000313" key="1">
    <source>
        <dbReference type="EMBL" id="REH28579.1"/>
    </source>
</evidence>
<dbReference type="AlphaFoldDB" id="A0A3E0GVE8"/>
<accession>A0A3E0GVE8</accession>
<protein>
    <submittedName>
        <fullName evidence="1">Uncharacterized protein</fullName>
    </submittedName>
</protein>